<accession>A0A1F5PJW0</accession>
<dbReference type="InterPro" id="IPR015887">
    <property type="entry name" value="DNA_glyclase_Znf_dom_DNA_BS"/>
</dbReference>
<evidence type="ECO:0000256" key="3">
    <source>
        <dbReference type="ARBA" id="ARBA00009409"/>
    </source>
</evidence>
<evidence type="ECO:0000256" key="5">
    <source>
        <dbReference type="ARBA" id="ARBA00022723"/>
    </source>
</evidence>
<dbReference type="InterPro" id="IPR035937">
    <property type="entry name" value="FPG_N"/>
</dbReference>
<evidence type="ECO:0000256" key="7">
    <source>
        <dbReference type="ARBA" id="ARBA00022771"/>
    </source>
</evidence>
<comment type="similarity">
    <text evidence="3">Belongs to the FPG family.</text>
</comment>
<dbReference type="InterPro" id="IPR012319">
    <property type="entry name" value="FPG_cat"/>
</dbReference>
<dbReference type="SUPFAM" id="SSF57716">
    <property type="entry name" value="Glucocorticoid receptor-like (DNA-binding domain)"/>
    <property type="match status" value="1"/>
</dbReference>
<keyword evidence="10" id="KW-0238">DNA-binding</keyword>
<evidence type="ECO:0000313" key="19">
    <source>
        <dbReference type="EMBL" id="OGE90181.1"/>
    </source>
</evidence>
<dbReference type="GO" id="GO:0034039">
    <property type="term" value="F:8-oxo-7,8-dihydroguanine DNA N-glycosylase activity"/>
    <property type="evidence" value="ECO:0007669"/>
    <property type="project" value="TreeGrafter"/>
</dbReference>
<evidence type="ECO:0000256" key="11">
    <source>
        <dbReference type="ARBA" id="ARBA00023204"/>
    </source>
</evidence>
<dbReference type="InterPro" id="IPR010979">
    <property type="entry name" value="Ribosomal_uS13-like_H2TH"/>
</dbReference>
<dbReference type="NCBIfam" id="NF002211">
    <property type="entry name" value="PRK01103.1"/>
    <property type="match status" value="1"/>
</dbReference>
<evidence type="ECO:0000256" key="8">
    <source>
        <dbReference type="ARBA" id="ARBA00022801"/>
    </source>
</evidence>
<dbReference type="Pfam" id="PF06831">
    <property type="entry name" value="H2TH"/>
    <property type="match status" value="1"/>
</dbReference>
<dbReference type="GO" id="GO:0008270">
    <property type="term" value="F:zinc ion binding"/>
    <property type="evidence" value="ECO:0007669"/>
    <property type="project" value="UniProtKB-KW"/>
</dbReference>
<protein>
    <submittedName>
        <fullName evidence="19">DNA-formamidopyrimidine glycosylase</fullName>
    </submittedName>
</protein>
<dbReference type="SMART" id="SM01232">
    <property type="entry name" value="H2TH"/>
    <property type="match status" value="1"/>
</dbReference>
<dbReference type="Gene3D" id="1.10.8.50">
    <property type="match status" value="1"/>
</dbReference>
<gene>
    <name evidence="19" type="ORF">A3E29_03705</name>
</gene>
<reference evidence="19 20" key="1">
    <citation type="journal article" date="2016" name="Nat. Commun.">
        <title>Thousands of microbial genomes shed light on interconnected biogeochemical processes in an aquifer system.</title>
        <authorList>
            <person name="Anantharaman K."/>
            <person name="Brown C.T."/>
            <person name="Hug L.A."/>
            <person name="Sharon I."/>
            <person name="Castelle C.J."/>
            <person name="Probst A.J."/>
            <person name="Thomas B.C."/>
            <person name="Singh A."/>
            <person name="Wilkins M.J."/>
            <person name="Karaoz U."/>
            <person name="Brodie E.L."/>
            <person name="Williams K.H."/>
            <person name="Hubbard S.S."/>
            <person name="Banfield J.F."/>
        </authorList>
    </citation>
    <scope>NUCLEOTIDE SEQUENCE [LARGE SCALE GENOMIC DNA]</scope>
</reference>
<evidence type="ECO:0000256" key="6">
    <source>
        <dbReference type="ARBA" id="ARBA00022763"/>
    </source>
</evidence>
<keyword evidence="5" id="KW-0479">Metal-binding</keyword>
<comment type="cofactor">
    <cofactor evidence="2">
        <name>Zn(2+)</name>
        <dbReference type="ChEBI" id="CHEBI:29105"/>
    </cofactor>
</comment>
<dbReference type="InterPro" id="IPR020629">
    <property type="entry name" value="FPG_Glyclase"/>
</dbReference>
<keyword evidence="13" id="KW-0511">Multifunctional enzyme</keyword>
<dbReference type="PROSITE" id="PS01242">
    <property type="entry name" value="ZF_FPG_1"/>
    <property type="match status" value="1"/>
</dbReference>
<dbReference type="GO" id="GO:0003684">
    <property type="term" value="F:damaged DNA binding"/>
    <property type="evidence" value="ECO:0007669"/>
    <property type="project" value="InterPro"/>
</dbReference>
<sequence>MRELRPKLKQKKIKAVRVLMGKMVAMGPGTLSNLRQTHDGITYTFASTLRGQTITDVQRRAKMMIIDLAGKYAILVHLKMTGQLIFFGKKELDKQIRLFNIKTSPLVHLPTKSTHVIFEFTDGSKLFYNDFRQFGYLKLVTDRELPRVPELQNYGPEPLATNFTIDKFVAILDKRPKAKLKQFLMDPNLVAGIGNIYSDEILYYAKVKPMRLVKSLTKSEKNRIFKGIRKILTDAVNHCGSSVGDFVRPSGDWGTYGLIHKVYGRAGEKCKICGSIIKSMKFNGRTGSFCPRCQH</sequence>
<dbReference type="AlphaFoldDB" id="A0A1F5PJW0"/>
<dbReference type="PROSITE" id="PS51066">
    <property type="entry name" value="ZF_FPG_2"/>
    <property type="match status" value="1"/>
</dbReference>
<feature type="domain" description="Formamidopyrimidine-DNA glycosylase catalytic" evidence="18">
    <location>
        <begin position="1"/>
        <end position="135"/>
    </location>
</feature>
<dbReference type="PROSITE" id="PS51068">
    <property type="entry name" value="FPG_CAT"/>
    <property type="match status" value="1"/>
</dbReference>
<keyword evidence="14" id="KW-0326">Glycosidase</keyword>
<organism evidence="19 20">
    <name type="scientific">Candidatus Doudnabacteria bacterium RIFCSPHIGHO2_12_FULL_48_16</name>
    <dbReference type="NCBI Taxonomy" id="1817838"/>
    <lineage>
        <taxon>Bacteria</taxon>
        <taxon>Candidatus Doudnaibacteriota</taxon>
    </lineage>
</organism>
<evidence type="ECO:0000256" key="14">
    <source>
        <dbReference type="ARBA" id="ARBA00023295"/>
    </source>
</evidence>
<evidence type="ECO:0000256" key="9">
    <source>
        <dbReference type="ARBA" id="ARBA00022833"/>
    </source>
</evidence>
<dbReference type="Pfam" id="PF06827">
    <property type="entry name" value="zf-FPG_IleRS"/>
    <property type="match status" value="1"/>
</dbReference>
<evidence type="ECO:0000256" key="16">
    <source>
        <dbReference type="PROSITE-ProRule" id="PRU00391"/>
    </source>
</evidence>
<comment type="catalytic activity">
    <reaction evidence="1">
        <text>Hydrolysis of DNA containing ring-opened 7-methylguanine residues, releasing 2,6-diamino-4-hydroxy-5-(N-methyl)formamidopyrimidine.</text>
        <dbReference type="EC" id="3.2.2.23"/>
    </reaction>
</comment>
<evidence type="ECO:0000256" key="15">
    <source>
        <dbReference type="ARBA" id="ARBA00044632"/>
    </source>
</evidence>
<dbReference type="InterPro" id="IPR010663">
    <property type="entry name" value="Znf_FPG/IleRS"/>
</dbReference>
<evidence type="ECO:0000256" key="10">
    <source>
        <dbReference type="ARBA" id="ARBA00023125"/>
    </source>
</evidence>
<dbReference type="InterPro" id="IPR000214">
    <property type="entry name" value="Znf_DNA_glyclase/AP_lyase"/>
</dbReference>
<comment type="caution">
    <text evidence="19">The sequence shown here is derived from an EMBL/GenBank/DDBJ whole genome shotgun (WGS) entry which is preliminary data.</text>
</comment>
<evidence type="ECO:0000256" key="12">
    <source>
        <dbReference type="ARBA" id="ARBA00023239"/>
    </source>
</evidence>
<dbReference type="PANTHER" id="PTHR22993">
    <property type="entry name" value="FORMAMIDOPYRIMIDINE-DNA GLYCOSYLASE"/>
    <property type="match status" value="1"/>
</dbReference>
<feature type="domain" description="FPG-type" evidence="17">
    <location>
        <begin position="261"/>
        <end position="295"/>
    </location>
</feature>
<dbReference type="Proteomes" id="UP000177682">
    <property type="component" value="Unassembled WGS sequence"/>
</dbReference>
<dbReference type="FunFam" id="1.10.8.50:FF:000003">
    <property type="entry name" value="Formamidopyrimidine-DNA glycosylase"/>
    <property type="match status" value="1"/>
</dbReference>
<keyword evidence="6" id="KW-0227">DNA damage</keyword>
<dbReference type="EMBL" id="MFEY01000007">
    <property type="protein sequence ID" value="OGE90181.1"/>
    <property type="molecule type" value="Genomic_DNA"/>
</dbReference>
<dbReference type="CDD" id="cd08966">
    <property type="entry name" value="EcFpg-like_N"/>
    <property type="match status" value="1"/>
</dbReference>
<keyword evidence="7 16" id="KW-0863">Zinc-finger</keyword>
<evidence type="ECO:0000313" key="20">
    <source>
        <dbReference type="Proteomes" id="UP000177682"/>
    </source>
</evidence>
<keyword evidence="9" id="KW-0862">Zinc</keyword>
<dbReference type="PANTHER" id="PTHR22993:SF9">
    <property type="entry name" value="FORMAMIDOPYRIMIDINE-DNA GLYCOSYLASE"/>
    <property type="match status" value="1"/>
</dbReference>
<dbReference type="Pfam" id="PF01149">
    <property type="entry name" value="Fapy_DNA_glyco"/>
    <property type="match status" value="1"/>
</dbReference>
<dbReference type="SMART" id="SM00898">
    <property type="entry name" value="Fapy_DNA_glyco"/>
    <property type="match status" value="1"/>
</dbReference>
<dbReference type="GO" id="GO:0006284">
    <property type="term" value="P:base-excision repair"/>
    <property type="evidence" value="ECO:0007669"/>
    <property type="project" value="InterPro"/>
</dbReference>
<evidence type="ECO:0000256" key="13">
    <source>
        <dbReference type="ARBA" id="ARBA00023268"/>
    </source>
</evidence>
<keyword evidence="8" id="KW-0378">Hydrolase</keyword>
<keyword evidence="12" id="KW-0456">Lyase</keyword>
<dbReference type="Gene3D" id="3.20.190.10">
    <property type="entry name" value="MutM-like, N-terminal"/>
    <property type="match status" value="1"/>
</dbReference>
<proteinExistence type="inferred from homology"/>
<dbReference type="SUPFAM" id="SSF81624">
    <property type="entry name" value="N-terminal domain of MutM-like DNA repair proteins"/>
    <property type="match status" value="1"/>
</dbReference>
<evidence type="ECO:0000256" key="4">
    <source>
        <dbReference type="ARBA" id="ARBA00011245"/>
    </source>
</evidence>
<evidence type="ECO:0000256" key="1">
    <source>
        <dbReference type="ARBA" id="ARBA00001668"/>
    </source>
</evidence>
<dbReference type="GO" id="GO:0140078">
    <property type="term" value="F:class I DNA-(apurinic or apyrimidinic site) endonuclease activity"/>
    <property type="evidence" value="ECO:0007669"/>
    <property type="project" value="UniProtKB-EC"/>
</dbReference>
<comment type="subunit">
    <text evidence="4">Monomer.</text>
</comment>
<keyword evidence="11" id="KW-0234">DNA repair</keyword>
<evidence type="ECO:0000259" key="18">
    <source>
        <dbReference type="PROSITE" id="PS51068"/>
    </source>
</evidence>
<comment type="catalytic activity">
    <reaction evidence="15">
        <text>2'-deoxyribonucleotide-(2'-deoxyribose 5'-phosphate)-2'-deoxyribonucleotide-DNA = a 3'-end 2'-deoxyribonucleotide-(2,3-dehydro-2,3-deoxyribose 5'-phosphate)-DNA + a 5'-end 5'-phospho-2'-deoxyribonucleoside-DNA + H(+)</text>
        <dbReference type="Rhea" id="RHEA:66592"/>
        <dbReference type="Rhea" id="RHEA-COMP:13180"/>
        <dbReference type="Rhea" id="RHEA-COMP:16897"/>
        <dbReference type="Rhea" id="RHEA-COMP:17067"/>
        <dbReference type="ChEBI" id="CHEBI:15378"/>
        <dbReference type="ChEBI" id="CHEBI:136412"/>
        <dbReference type="ChEBI" id="CHEBI:157695"/>
        <dbReference type="ChEBI" id="CHEBI:167181"/>
        <dbReference type="EC" id="4.2.99.18"/>
    </reaction>
</comment>
<dbReference type="InterPro" id="IPR015886">
    <property type="entry name" value="H2TH_FPG"/>
</dbReference>
<evidence type="ECO:0000259" key="17">
    <source>
        <dbReference type="PROSITE" id="PS51066"/>
    </source>
</evidence>
<evidence type="ECO:0000256" key="2">
    <source>
        <dbReference type="ARBA" id="ARBA00001947"/>
    </source>
</evidence>
<dbReference type="SUPFAM" id="SSF46946">
    <property type="entry name" value="S13-like H2TH domain"/>
    <property type="match status" value="1"/>
</dbReference>
<dbReference type="NCBIfam" id="TIGR00577">
    <property type="entry name" value="fpg"/>
    <property type="match status" value="1"/>
</dbReference>
<name>A0A1F5PJW0_9BACT</name>